<keyword evidence="1" id="KW-1133">Transmembrane helix</keyword>
<evidence type="ECO:0008006" key="6">
    <source>
        <dbReference type="Google" id="ProtNLM"/>
    </source>
</evidence>
<dbReference type="PANTHER" id="PTHR37159">
    <property type="entry name" value="GH11867P"/>
    <property type="match status" value="1"/>
</dbReference>
<reference evidence="4 5" key="1">
    <citation type="submission" date="2020-04" db="EMBL/GenBank/DDBJ databases">
        <authorList>
            <person name="Wallbank WR R."/>
            <person name="Pardo Diaz C."/>
            <person name="Kozak K."/>
            <person name="Martin S."/>
            <person name="Jiggins C."/>
            <person name="Moest M."/>
            <person name="Warren A I."/>
            <person name="Byers J.R.P. K."/>
            <person name="Montejo-Kovacevich G."/>
            <person name="Yen C E."/>
        </authorList>
    </citation>
    <scope>NUCLEOTIDE SEQUENCE [LARGE SCALE GENOMIC DNA]</scope>
</reference>
<dbReference type="Proteomes" id="UP000494256">
    <property type="component" value="Unassembled WGS sequence"/>
</dbReference>
<dbReference type="PANTHER" id="PTHR37159:SF1">
    <property type="entry name" value="GH11867P"/>
    <property type="match status" value="1"/>
</dbReference>
<accession>A0A8S0YMX4</accession>
<sequence>MELSAEEFVEQLLTKEAEEQPCDNVKPEELVIELPKDFDENKFNQGRQFYMEHCFSLSSSMLIGLVAVFSIPSILKILMGTRRSNSVYTAYKRYLATLLHTVSWFEHELKPGSVSWKSLYSVRRWHLQAGMASKLKGTGVLSQRDIALTQFGFIGYSMLRPDNLGVRQLREGDWDAYNYFWRTIGHMIGLEDRYNICRPTFYETVEVCQVLQDRVFIPCLENVPEYFEHLSRVMLDGLWSVNPTVETDGFLYMCRHFTGVPGYIYTESDRIKLQLSLKKCLKGKSIDTGVDTKELMRPAAVQGLPDLPPRLLYYKDYETIETAPAYKALSLVAKFKLFLFHLYMYFYTSYIGRLYFNLNFKFSLFLMRYFPYIAFFRFGIKKSLVNLSQEGPSDDTVPKKNAEYYKKEPKIWYESILSWIL</sequence>
<evidence type="ECO:0000313" key="3">
    <source>
        <dbReference type="EMBL" id="CAB3246394.1"/>
    </source>
</evidence>
<comment type="caution">
    <text evidence="2">The sequence shown here is derived from an EMBL/GenBank/DDBJ whole genome shotgun (WGS) entry which is preliminary data.</text>
</comment>
<gene>
    <name evidence="3" type="ORF">APLA_LOCUS11501</name>
    <name evidence="2" type="ORF">APLA_LOCUS364</name>
</gene>
<evidence type="ECO:0000313" key="4">
    <source>
        <dbReference type="Proteomes" id="UP000494106"/>
    </source>
</evidence>
<feature type="transmembrane region" description="Helical" evidence="1">
    <location>
        <begin position="55"/>
        <end position="75"/>
    </location>
</feature>
<keyword evidence="1" id="KW-0812">Transmembrane</keyword>
<evidence type="ECO:0000313" key="5">
    <source>
        <dbReference type="Proteomes" id="UP000494256"/>
    </source>
</evidence>
<evidence type="ECO:0000256" key="1">
    <source>
        <dbReference type="SAM" id="Phobius"/>
    </source>
</evidence>
<dbReference type="OrthoDB" id="6361347at2759"/>
<proteinExistence type="predicted"/>
<dbReference type="EMBL" id="CADEBD010000327">
    <property type="protein sequence ID" value="CAB3246394.1"/>
    <property type="molecule type" value="Genomic_DNA"/>
</dbReference>
<feature type="transmembrane region" description="Helical" evidence="1">
    <location>
        <begin position="337"/>
        <end position="356"/>
    </location>
</feature>
<organism evidence="2 4">
    <name type="scientific">Arctia plantaginis</name>
    <name type="common">Wood tiger moth</name>
    <name type="synonym">Phalaena plantaginis</name>
    <dbReference type="NCBI Taxonomy" id="874455"/>
    <lineage>
        <taxon>Eukaryota</taxon>
        <taxon>Metazoa</taxon>
        <taxon>Ecdysozoa</taxon>
        <taxon>Arthropoda</taxon>
        <taxon>Hexapoda</taxon>
        <taxon>Insecta</taxon>
        <taxon>Pterygota</taxon>
        <taxon>Neoptera</taxon>
        <taxon>Endopterygota</taxon>
        <taxon>Lepidoptera</taxon>
        <taxon>Glossata</taxon>
        <taxon>Ditrysia</taxon>
        <taxon>Noctuoidea</taxon>
        <taxon>Erebidae</taxon>
        <taxon>Arctiinae</taxon>
        <taxon>Arctia</taxon>
    </lineage>
</organism>
<keyword evidence="1" id="KW-0472">Membrane</keyword>
<evidence type="ECO:0000313" key="2">
    <source>
        <dbReference type="EMBL" id="CAB3220597.1"/>
    </source>
</evidence>
<dbReference type="EMBL" id="CADEBC010000045">
    <property type="protein sequence ID" value="CAB3220597.1"/>
    <property type="molecule type" value="Genomic_DNA"/>
</dbReference>
<name>A0A8S0YMX4_ARCPL</name>
<dbReference type="AlphaFoldDB" id="A0A8S0YMX4"/>
<protein>
    <recommendedName>
        <fullName evidence="6">ER-bound oxygenase mpaB/mpaB'/Rubber oxygenase catalytic domain-containing protein</fullName>
    </recommendedName>
</protein>
<dbReference type="Proteomes" id="UP000494106">
    <property type="component" value="Unassembled WGS sequence"/>
</dbReference>
<keyword evidence="4" id="KW-1185">Reference proteome</keyword>